<proteinExistence type="predicted"/>
<dbReference type="InterPro" id="IPR050863">
    <property type="entry name" value="CenT-Element_Derived"/>
</dbReference>
<dbReference type="GO" id="GO:0005634">
    <property type="term" value="C:nucleus"/>
    <property type="evidence" value="ECO:0007669"/>
    <property type="project" value="TreeGrafter"/>
</dbReference>
<dbReference type="PANTHER" id="PTHR19303">
    <property type="entry name" value="TRANSPOSON"/>
    <property type="match status" value="1"/>
</dbReference>
<dbReference type="Gene3D" id="3.30.420.10">
    <property type="entry name" value="Ribonuclease H-like superfamily/Ribonuclease H"/>
    <property type="match status" value="1"/>
</dbReference>
<dbReference type="InterPro" id="IPR004875">
    <property type="entry name" value="DDE_SF_endonuclease_dom"/>
</dbReference>
<comment type="caution">
    <text evidence="2">The sequence shown here is derived from an EMBL/GenBank/DDBJ whole genome shotgun (WGS) entry which is preliminary data.</text>
</comment>
<evidence type="ECO:0000313" key="2">
    <source>
        <dbReference type="EMBL" id="KAF4032568.1"/>
    </source>
</evidence>
<reference evidence="2" key="1">
    <citation type="submission" date="2020-04" db="EMBL/GenBank/DDBJ databases">
        <title>Hybrid Assembly of Korean Phytophthora infestans isolates.</title>
        <authorList>
            <person name="Prokchorchik M."/>
            <person name="Lee Y."/>
            <person name="Seo J."/>
            <person name="Cho J.-H."/>
            <person name="Park Y.-E."/>
            <person name="Jang D.-C."/>
            <person name="Im J.-S."/>
            <person name="Choi J.-G."/>
            <person name="Park H.-J."/>
            <person name="Lee G.-B."/>
            <person name="Lee Y.-G."/>
            <person name="Hong S.-Y."/>
            <person name="Cho K."/>
            <person name="Sohn K.H."/>
        </authorList>
    </citation>
    <scope>NUCLEOTIDE SEQUENCE</scope>
    <source>
        <strain evidence="2">KR_1_A1</strain>
    </source>
</reference>
<keyword evidence="3" id="KW-1185">Reference proteome</keyword>
<dbReference type="GO" id="GO:0003677">
    <property type="term" value="F:DNA binding"/>
    <property type="evidence" value="ECO:0007669"/>
    <property type="project" value="TreeGrafter"/>
</dbReference>
<keyword evidence="2" id="KW-0540">Nuclease</keyword>
<dbReference type="InterPro" id="IPR036397">
    <property type="entry name" value="RNaseH_sf"/>
</dbReference>
<dbReference type="GO" id="GO:0004519">
    <property type="term" value="F:endonuclease activity"/>
    <property type="evidence" value="ECO:0007669"/>
    <property type="project" value="UniProtKB-KW"/>
</dbReference>
<protein>
    <submittedName>
        <fullName evidence="2">DDE superfamily endonuclease</fullName>
    </submittedName>
</protein>
<evidence type="ECO:0000259" key="1">
    <source>
        <dbReference type="Pfam" id="PF03184"/>
    </source>
</evidence>
<dbReference type="PANTHER" id="PTHR19303:SF73">
    <property type="entry name" value="PROTEIN PDC2"/>
    <property type="match status" value="1"/>
</dbReference>
<dbReference type="Proteomes" id="UP000602510">
    <property type="component" value="Unassembled WGS sequence"/>
</dbReference>
<dbReference type="AlphaFoldDB" id="A0A833W7E9"/>
<keyword evidence="2" id="KW-0255">Endonuclease</keyword>
<name>A0A833W7E9_PHYIN</name>
<gene>
    <name evidence="2" type="ORF">GN244_ATG15500</name>
</gene>
<feature type="domain" description="DDE-1" evidence="1">
    <location>
        <begin position="5"/>
        <end position="157"/>
    </location>
</feature>
<sequence>MTILGYGQAPASLSWESPAASVVTQEACRCGIPRTSKGWMTVPVFQDWLKELDRRMGHAGRKILFLLDNAPVHIAPETDPDNVELLFLPPNTTAAIQPMDQGVIAWVKRRVLNDCGEEAVWKLCCEEDPFTIETSDAVMWCNDAWNALDADTIKACWRHAGQEQMVLAKCESSLANNKNELMKSKGKLAQPINMHT</sequence>
<evidence type="ECO:0000313" key="3">
    <source>
        <dbReference type="Proteomes" id="UP000602510"/>
    </source>
</evidence>
<dbReference type="Pfam" id="PF03184">
    <property type="entry name" value="DDE_1"/>
    <property type="match status" value="1"/>
</dbReference>
<organism evidence="2 3">
    <name type="scientific">Phytophthora infestans</name>
    <name type="common">Potato late blight agent</name>
    <name type="synonym">Botrytis infestans</name>
    <dbReference type="NCBI Taxonomy" id="4787"/>
    <lineage>
        <taxon>Eukaryota</taxon>
        <taxon>Sar</taxon>
        <taxon>Stramenopiles</taxon>
        <taxon>Oomycota</taxon>
        <taxon>Peronosporomycetes</taxon>
        <taxon>Peronosporales</taxon>
        <taxon>Peronosporaceae</taxon>
        <taxon>Phytophthora</taxon>
    </lineage>
</organism>
<keyword evidence="2" id="KW-0378">Hydrolase</keyword>
<accession>A0A833W7E9</accession>
<dbReference type="EMBL" id="WSZM01000476">
    <property type="protein sequence ID" value="KAF4032568.1"/>
    <property type="molecule type" value="Genomic_DNA"/>
</dbReference>